<dbReference type="InterPro" id="IPR002397">
    <property type="entry name" value="Cyt_P450_B"/>
</dbReference>
<protein>
    <submittedName>
        <fullName evidence="8">Cytochrome P450</fullName>
    </submittedName>
</protein>
<dbReference type="InterPro" id="IPR036396">
    <property type="entry name" value="Cyt_P450_sf"/>
</dbReference>
<dbReference type="FunFam" id="1.10.630.10:FF:000018">
    <property type="entry name" value="Cytochrome P450 monooxygenase"/>
    <property type="match status" value="1"/>
</dbReference>
<dbReference type="PROSITE" id="PS00086">
    <property type="entry name" value="CYTOCHROME_P450"/>
    <property type="match status" value="1"/>
</dbReference>
<evidence type="ECO:0000256" key="2">
    <source>
        <dbReference type="ARBA" id="ARBA00022617"/>
    </source>
</evidence>
<dbReference type="eggNOG" id="COG2124">
    <property type="taxonomic scope" value="Bacteria"/>
</dbReference>
<dbReference type="GO" id="GO:0004497">
    <property type="term" value="F:monooxygenase activity"/>
    <property type="evidence" value="ECO:0007669"/>
    <property type="project" value="UniProtKB-KW"/>
</dbReference>
<dbReference type="Pfam" id="PF00067">
    <property type="entry name" value="p450"/>
    <property type="match status" value="1"/>
</dbReference>
<dbReference type="HOGENOM" id="CLU_033716_0_2_11"/>
<dbReference type="InterPro" id="IPR017972">
    <property type="entry name" value="Cyt_P450_CS"/>
</dbReference>
<proteinExistence type="inferred from homology"/>
<keyword evidence="6 7" id="KW-0503">Monooxygenase</keyword>
<keyword evidence="9" id="KW-1185">Reference proteome</keyword>
<dbReference type="InterPro" id="IPR001128">
    <property type="entry name" value="Cyt_P450"/>
</dbReference>
<accession>H5XHK3</accession>
<keyword evidence="4 7" id="KW-0560">Oxidoreductase</keyword>
<keyword evidence="2 7" id="KW-0349">Heme</keyword>
<dbReference type="GO" id="GO:0016705">
    <property type="term" value="F:oxidoreductase activity, acting on paired donors, with incorporation or reduction of molecular oxygen"/>
    <property type="evidence" value="ECO:0007669"/>
    <property type="project" value="InterPro"/>
</dbReference>
<gene>
    <name evidence="8" type="ORF">SaccyDRAFT_2837</name>
</gene>
<comment type="similarity">
    <text evidence="1 7">Belongs to the cytochrome P450 family.</text>
</comment>
<keyword evidence="5 7" id="KW-0408">Iron</keyword>
<dbReference type="CDD" id="cd20625">
    <property type="entry name" value="CYP164-like"/>
    <property type="match status" value="1"/>
</dbReference>
<evidence type="ECO:0000256" key="5">
    <source>
        <dbReference type="ARBA" id="ARBA00023004"/>
    </source>
</evidence>
<reference evidence="8 9" key="1">
    <citation type="submission" date="2011-11" db="EMBL/GenBank/DDBJ databases">
        <title>The Noncontiguous Finished sequence of Saccharomonospora cyanea NA-134.</title>
        <authorList>
            <consortium name="US DOE Joint Genome Institute"/>
            <person name="Lucas S."/>
            <person name="Han J."/>
            <person name="Lapidus A."/>
            <person name="Cheng J.-F."/>
            <person name="Goodwin L."/>
            <person name="Pitluck S."/>
            <person name="Peters L."/>
            <person name="Ovchinnikova G."/>
            <person name="Lu M."/>
            <person name="Detter J.C."/>
            <person name="Han C."/>
            <person name="Tapia R."/>
            <person name="Land M."/>
            <person name="Hauser L."/>
            <person name="Kyrpides N."/>
            <person name="Ivanova N."/>
            <person name="Pagani I."/>
            <person name="Brambilla E.-M."/>
            <person name="Klenk H.-P."/>
            <person name="Woyke T."/>
        </authorList>
    </citation>
    <scope>NUCLEOTIDE SEQUENCE [LARGE SCALE GENOMIC DNA]</scope>
    <source>
        <strain evidence="8 9">NA-134</strain>
    </source>
</reference>
<sequence>MSGLPPKFDALDRELLVDPYPVYTRLREESALCRGGPATWVVTRYAEVSALLRDSRVGHEFPERLGRPDMVLGTQPNFELPTIVSAIEPPAHTRVRGALSQALTPPVVRRMTALIERTVHELLEPALQRGSFDAVTDLAFPLQTALTCTLVGVPEEDRAEVTRYGVELGRSLILFPFVSPELGNGVPQARWLREYVTGLVRARRAKPKDDLVSTLVTNADRTGELSDDEIVDNVVFLFFAGFETSIHVLASGIAALLAFPDQLGRLREDLSLMPTAVEELARYDAPIQWIARVTKEPVEIAGRTLRGERVLLLLLASANRDPRQFPDPDRLDVGRKPNGHLSFGAGIHRCMGLHLGRAQVSTSLRVLLERCSRLEPAGEPVVRPHPNLRGYSAVPVAVRAA</sequence>
<keyword evidence="3 7" id="KW-0479">Metal-binding</keyword>
<dbReference type="GO" id="GO:0020037">
    <property type="term" value="F:heme binding"/>
    <property type="evidence" value="ECO:0007669"/>
    <property type="project" value="InterPro"/>
</dbReference>
<dbReference type="Proteomes" id="UP000002791">
    <property type="component" value="Chromosome"/>
</dbReference>
<dbReference type="PRINTS" id="PR00359">
    <property type="entry name" value="BP450"/>
</dbReference>
<dbReference type="SUPFAM" id="SSF48264">
    <property type="entry name" value="Cytochrome P450"/>
    <property type="match status" value="1"/>
</dbReference>
<dbReference type="GO" id="GO:0005506">
    <property type="term" value="F:iron ion binding"/>
    <property type="evidence" value="ECO:0007669"/>
    <property type="project" value="InterPro"/>
</dbReference>
<evidence type="ECO:0000256" key="3">
    <source>
        <dbReference type="ARBA" id="ARBA00022723"/>
    </source>
</evidence>
<evidence type="ECO:0000256" key="6">
    <source>
        <dbReference type="ARBA" id="ARBA00023033"/>
    </source>
</evidence>
<evidence type="ECO:0000256" key="1">
    <source>
        <dbReference type="ARBA" id="ARBA00010617"/>
    </source>
</evidence>
<dbReference type="PANTHER" id="PTHR46696:SF1">
    <property type="entry name" value="CYTOCHROME P450 YJIB-RELATED"/>
    <property type="match status" value="1"/>
</dbReference>
<dbReference type="EMBL" id="CM001440">
    <property type="protein sequence ID" value="EHR61683.1"/>
    <property type="molecule type" value="Genomic_DNA"/>
</dbReference>
<dbReference type="AlphaFoldDB" id="H5XHK3"/>
<dbReference type="Gene3D" id="1.10.630.10">
    <property type="entry name" value="Cytochrome P450"/>
    <property type="match status" value="1"/>
</dbReference>
<dbReference type="PANTHER" id="PTHR46696">
    <property type="entry name" value="P450, PUTATIVE (EUROFUNG)-RELATED"/>
    <property type="match status" value="1"/>
</dbReference>
<name>H5XHK3_9PSEU</name>
<organism evidence="8 9">
    <name type="scientific">Saccharomonospora cyanea NA-134</name>
    <dbReference type="NCBI Taxonomy" id="882082"/>
    <lineage>
        <taxon>Bacteria</taxon>
        <taxon>Bacillati</taxon>
        <taxon>Actinomycetota</taxon>
        <taxon>Actinomycetes</taxon>
        <taxon>Pseudonocardiales</taxon>
        <taxon>Pseudonocardiaceae</taxon>
        <taxon>Saccharomonospora</taxon>
    </lineage>
</organism>
<evidence type="ECO:0000313" key="9">
    <source>
        <dbReference type="Proteomes" id="UP000002791"/>
    </source>
</evidence>
<evidence type="ECO:0000256" key="7">
    <source>
        <dbReference type="RuleBase" id="RU000461"/>
    </source>
</evidence>
<evidence type="ECO:0000256" key="4">
    <source>
        <dbReference type="ARBA" id="ARBA00023002"/>
    </source>
</evidence>
<dbReference type="STRING" id="882082.SaccyDRAFT_2837"/>
<evidence type="ECO:0000313" key="8">
    <source>
        <dbReference type="EMBL" id="EHR61683.1"/>
    </source>
</evidence>